<evidence type="ECO:0000256" key="1">
    <source>
        <dbReference type="ARBA" id="ARBA00004651"/>
    </source>
</evidence>
<evidence type="ECO:0000313" key="9">
    <source>
        <dbReference type="EMBL" id="RAG86162.1"/>
    </source>
</evidence>
<name>A0A2X0IM12_9ACTN</name>
<sequence length="191" mass="20825">MLALLVGLDNILVPVPGQTMLIVAAVYAGTGRMNVFAVAAVGWAAAFVAAELAYSLGRWQGVALVHRYGRYVRLTEARYARAEEYYRRRGVWIVLVARFVDVLRQTNGVLAGVNCLSRPRFTTANAVGAAAWTAVWTALGYTAGSDIGPLYRQALRYQLWLLAAVAVLVTALVARAWLRRRGAARSPEDSD</sequence>
<feature type="transmembrane region" description="Helical" evidence="7">
    <location>
        <begin position="126"/>
        <end position="145"/>
    </location>
</feature>
<protein>
    <submittedName>
        <fullName evidence="9">DedA family protein</fullName>
    </submittedName>
</protein>
<dbReference type="Pfam" id="PF09335">
    <property type="entry name" value="VTT_dom"/>
    <property type="match status" value="1"/>
</dbReference>
<keyword evidence="6 7" id="KW-0472">Membrane</keyword>
<evidence type="ECO:0000256" key="3">
    <source>
        <dbReference type="ARBA" id="ARBA00022475"/>
    </source>
</evidence>
<reference evidence="9 10" key="1">
    <citation type="submission" date="2018-06" db="EMBL/GenBank/DDBJ databases">
        <title>Streptacidiphilus pinicola sp. nov., isolated from pine grove soil.</title>
        <authorList>
            <person name="Roh S.G."/>
            <person name="Park S."/>
            <person name="Kim M.-K."/>
            <person name="Yun B.-R."/>
            <person name="Park J."/>
            <person name="Kim M.J."/>
            <person name="Kim Y.S."/>
            <person name="Kim S.B."/>
        </authorList>
    </citation>
    <scope>NUCLEOTIDE SEQUENCE [LARGE SCALE GENOMIC DNA]</scope>
    <source>
        <strain evidence="9 10">MMS16-CNU450</strain>
    </source>
</reference>
<feature type="transmembrane region" description="Helical" evidence="7">
    <location>
        <begin position="35"/>
        <end position="57"/>
    </location>
</feature>
<evidence type="ECO:0000259" key="8">
    <source>
        <dbReference type="Pfam" id="PF09335"/>
    </source>
</evidence>
<feature type="transmembrane region" description="Helical" evidence="7">
    <location>
        <begin position="157"/>
        <end position="178"/>
    </location>
</feature>
<evidence type="ECO:0000313" key="10">
    <source>
        <dbReference type="Proteomes" id="UP000248889"/>
    </source>
</evidence>
<accession>A0A2X0IM12</accession>
<comment type="caution">
    <text evidence="9">The sequence shown here is derived from an EMBL/GenBank/DDBJ whole genome shotgun (WGS) entry which is preliminary data.</text>
</comment>
<evidence type="ECO:0000256" key="5">
    <source>
        <dbReference type="ARBA" id="ARBA00022989"/>
    </source>
</evidence>
<keyword evidence="10" id="KW-1185">Reference proteome</keyword>
<dbReference type="OrthoDB" id="9813426at2"/>
<keyword evidence="3" id="KW-1003">Cell membrane</keyword>
<dbReference type="Proteomes" id="UP000248889">
    <property type="component" value="Unassembled WGS sequence"/>
</dbReference>
<keyword evidence="4 7" id="KW-0812">Transmembrane</keyword>
<dbReference type="AlphaFoldDB" id="A0A2X0IM12"/>
<organism evidence="9 10">
    <name type="scientific">Streptacidiphilus pinicola</name>
    <dbReference type="NCBI Taxonomy" id="2219663"/>
    <lineage>
        <taxon>Bacteria</taxon>
        <taxon>Bacillati</taxon>
        <taxon>Actinomycetota</taxon>
        <taxon>Actinomycetes</taxon>
        <taxon>Kitasatosporales</taxon>
        <taxon>Streptomycetaceae</taxon>
        <taxon>Streptacidiphilus</taxon>
    </lineage>
</organism>
<evidence type="ECO:0000256" key="4">
    <source>
        <dbReference type="ARBA" id="ARBA00022692"/>
    </source>
</evidence>
<comment type="similarity">
    <text evidence="2">Belongs to the DedA family.</text>
</comment>
<feature type="domain" description="VTT" evidence="8">
    <location>
        <begin position="15"/>
        <end position="141"/>
    </location>
</feature>
<keyword evidence="5 7" id="KW-1133">Transmembrane helix</keyword>
<evidence type="ECO:0000256" key="2">
    <source>
        <dbReference type="ARBA" id="ARBA00010792"/>
    </source>
</evidence>
<evidence type="ECO:0000256" key="7">
    <source>
        <dbReference type="SAM" id="Phobius"/>
    </source>
</evidence>
<dbReference type="InterPro" id="IPR051311">
    <property type="entry name" value="DedA_domain"/>
</dbReference>
<gene>
    <name evidence="9" type="ORF">DN069_08085</name>
</gene>
<dbReference type="GO" id="GO:0005886">
    <property type="term" value="C:plasma membrane"/>
    <property type="evidence" value="ECO:0007669"/>
    <property type="project" value="UniProtKB-SubCell"/>
</dbReference>
<dbReference type="InterPro" id="IPR032816">
    <property type="entry name" value="VTT_dom"/>
</dbReference>
<comment type="subcellular location">
    <subcellularLocation>
        <location evidence="1">Cell membrane</location>
        <topology evidence="1">Multi-pass membrane protein</topology>
    </subcellularLocation>
</comment>
<evidence type="ECO:0000256" key="6">
    <source>
        <dbReference type="ARBA" id="ARBA00023136"/>
    </source>
</evidence>
<proteinExistence type="inferred from homology"/>
<dbReference type="EMBL" id="QKYN01000032">
    <property type="protein sequence ID" value="RAG86162.1"/>
    <property type="molecule type" value="Genomic_DNA"/>
</dbReference>
<dbReference type="PANTHER" id="PTHR42709">
    <property type="entry name" value="ALKALINE PHOSPHATASE LIKE PROTEIN"/>
    <property type="match status" value="1"/>
</dbReference>
<dbReference type="PANTHER" id="PTHR42709:SF6">
    <property type="entry name" value="UNDECAPRENYL PHOSPHATE TRANSPORTER A"/>
    <property type="match status" value="1"/>
</dbReference>